<evidence type="ECO:0000313" key="1">
    <source>
        <dbReference type="EMBL" id="SNQ59957.1"/>
    </source>
</evidence>
<gene>
    <name evidence="1" type="ORF">MNV_1460004</name>
</gene>
<dbReference type="AlphaFoldDB" id="A0A284VL90"/>
<keyword evidence="2" id="KW-1185">Reference proteome</keyword>
<name>A0A284VL90_9EURY</name>
<dbReference type="Pfam" id="PF13730">
    <property type="entry name" value="HTH_36"/>
    <property type="match status" value="1"/>
</dbReference>
<proteinExistence type="predicted"/>
<protein>
    <recommendedName>
        <fullName evidence="3">Helix-turn-helix domain-containing protein</fullName>
    </recommendedName>
</protein>
<dbReference type="Proteomes" id="UP000218615">
    <property type="component" value="Unassembled WGS sequence"/>
</dbReference>
<reference evidence="2" key="1">
    <citation type="submission" date="2017-06" db="EMBL/GenBank/DDBJ databases">
        <authorList>
            <person name="Cremers G."/>
        </authorList>
    </citation>
    <scope>NUCLEOTIDE SEQUENCE [LARGE SCALE GENOMIC DNA]</scope>
</reference>
<accession>A0A284VL90</accession>
<evidence type="ECO:0008006" key="3">
    <source>
        <dbReference type="Google" id="ProtNLM"/>
    </source>
</evidence>
<sequence length="186" mass="21607">MDAVYHPVKKEWLNEHDMQSLRRILNNKKISEPRKENFEGLSVRPSKKNTRLFIDNEYFEKGYARLFPKSVLAVYCVLAKYANYQTQTCFPSIDILIHESGIKRRNTVIYDLKILEAYSIIYIEHSKGWSPNQYALLSPDVWKDPNSIKIDTVLSMKKILKTVSKISLNSIKNNLLTVSVAILEII</sequence>
<dbReference type="RefSeq" id="WP_096204249.1">
    <property type="nucleotide sequence ID" value="NZ_FZMP01000053.1"/>
</dbReference>
<organism evidence="1 2">
    <name type="scientific">Candidatus Methanoperedens nitratireducens</name>
    <dbReference type="NCBI Taxonomy" id="1392998"/>
    <lineage>
        <taxon>Archaea</taxon>
        <taxon>Methanobacteriati</taxon>
        <taxon>Methanobacteriota</taxon>
        <taxon>Stenosarchaea group</taxon>
        <taxon>Methanomicrobia</taxon>
        <taxon>Methanosarcinales</taxon>
        <taxon>ANME-2 cluster</taxon>
        <taxon>Candidatus Methanoperedentaceae</taxon>
        <taxon>Candidatus Methanoperedens</taxon>
    </lineage>
</organism>
<evidence type="ECO:0000313" key="2">
    <source>
        <dbReference type="Proteomes" id="UP000218615"/>
    </source>
</evidence>
<dbReference type="EMBL" id="FZMP01000053">
    <property type="protein sequence ID" value="SNQ59957.1"/>
    <property type="molecule type" value="Genomic_DNA"/>
</dbReference>